<dbReference type="FunCoup" id="A0A804PTM8">
    <property type="interactions" value="55"/>
</dbReference>
<feature type="compositionally biased region" description="Low complexity" evidence="1">
    <location>
        <begin position="29"/>
        <end position="41"/>
    </location>
</feature>
<feature type="compositionally biased region" description="Polar residues" evidence="1">
    <location>
        <begin position="7"/>
        <end position="28"/>
    </location>
</feature>
<dbReference type="RefSeq" id="XP_008648825.1">
    <property type="nucleotide sequence ID" value="XM_008650603.2"/>
</dbReference>
<dbReference type="Gramene" id="Zm00001eb271010_T001">
    <property type="protein sequence ID" value="Zm00001eb271010_P001"/>
    <property type="gene ID" value="Zm00001eb271010"/>
</dbReference>
<dbReference type="KEGG" id="zma:103629502"/>
<reference evidence="2" key="2">
    <citation type="submission" date="2019-07" db="EMBL/GenBank/DDBJ databases">
        <authorList>
            <person name="Seetharam A."/>
            <person name="Woodhouse M."/>
            <person name="Cannon E."/>
        </authorList>
    </citation>
    <scope>NUCLEOTIDE SEQUENCE [LARGE SCALE GENOMIC DNA]</scope>
    <source>
        <strain evidence="2">cv. B73</strain>
    </source>
</reference>
<evidence type="ECO:0000256" key="1">
    <source>
        <dbReference type="SAM" id="MobiDB-lite"/>
    </source>
</evidence>
<organism evidence="2 3">
    <name type="scientific">Zea mays</name>
    <name type="common">Maize</name>
    <dbReference type="NCBI Taxonomy" id="4577"/>
    <lineage>
        <taxon>Eukaryota</taxon>
        <taxon>Viridiplantae</taxon>
        <taxon>Streptophyta</taxon>
        <taxon>Embryophyta</taxon>
        <taxon>Tracheophyta</taxon>
        <taxon>Spermatophyta</taxon>
        <taxon>Magnoliopsida</taxon>
        <taxon>Liliopsida</taxon>
        <taxon>Poales</taxon>
        <taxon>Poaceae</taxon>
        <taxon>PACMAD clade</taxon>
        <taxon>Panicoideae</taxon>
        <taxon>Andropogonodae</taxon>
        <taxon>Andropogoneae</taxon>
        <taxon>Tripsacinae</taxon>
        <taxon>Zea</taxon>
    </lineage>
</organism>
<feature type="region of interest" description="Disordered" evidence="1">
    <location>
        <begin position="1"/>
        <end position="67"/>
    </location>
</feature>
<protein>
    <submittedName>
        <fullName evidence="2">Uncharacterized protein</fullName>
    </submittedName>
</protein>
<feature type="compositionally biased region" description="Gly residues" evidence="1">
    <location>
        <begin position="121"/>
        <end position="130"/>
    </location>
</feature>
<feature type="compositionally biased region" description="Low complexity" evidence="1">
    <location>
        <begin position="143"/>
        <end position="154"/>
    </location>
</feature>
<keyword evidence="3" id="KW-1185">Reference proteome</keyword>
<dbReference type="EnsemblPlants" id="Zm00001eb271010_T001">
    <property type="protein sequence ID" value="Zm00001eb271010_P001"/>
    <property type="gene ID" value="Zm00001eb271010"/>
</dbReference>
<dbReference type="InParanoid" id="A0A804PTM8"/>
<gene>
    <name evidence="2" type="primary">LOC103629502</name>
</gene>
<evidence type="ECO:0000313" key="3">
    <source>
        <dbReference type="Proteomes" id="UP000007305"/>
    </source>
</evidence>
<dbReference type="PANTHER" id="PTHR34541">
    <property type="entry name" value="OS01G0729900 PROTEIN"/>
    <property type="match status" value="1"/>
</dbReference>
<reference evidence="2" key="3">
    <citation type="submission" date="2021-05" db="UniProtKB">
        <authorList>
            <consortium name="EnsemblPlants"/>
        </authorList>
    </citation>
    <scope>IDENTIFICATION</scope>
    <source>
        <strain evidence="2">cv. B73</strain>
    </source>
</reference>
<dbReference type="GeneID" id="103629502"/>
<proteinExistence type="predicted"/>
<dbReference type="OrthoDB" id="1842620at2759"/>
<name>A0A804PTM8_MAIZE</name>
<dbReference type="AlphaFoldDB" id="A0A804PTM8"/>
<reference evidence="3" key="1">
    <citation type="journal article" date="2009" name="Science">
        <title>The B73 maize genome: complexity, diversity, and dynamics.</title>
        <authorList>
            <person name="Schnable P.S."/>
            <person name="Ware D."/>
            <person name="Fulton R.S."/>
            <person name="Stein J.C."/>
            <person name="Wei F."/>
            <person name="Pasternak S."/>
            <person name="Liang C."/>
            <person name="Zhang J."/>
            <person name="Fulton L."/>
            <person name="Graves T.A."/>
            <person name="Minx P."/>
            <person name="Reily A.D."/>
            <person name="Courtney L."/>
            <person name="Kruchowski S.S."/>
            <person name="Tomlinson C."/>
            <person name="Strong C."/>
            <person name="Delehaunty K."/>
            <person name="Fronick C."/>
            <person name="Courtney B."/>
            <person name="Rock S.M."/>
            <person name="Belter E."/>
            <person name="Du F."/>
            <person name="Kim K."/>
            <person name="Abbott R.M."/>
            <person name="Cotton M."/>
            <person name="Levy A."/>
            <person name="Marchetto P."/>
            <person name="Ochoa K."/>
            <person name="Jackson S.M."/>
            <person name="Gillam B."/>
            <person name="Chen W."/>
            <person name="Yan L."/>
            <person name="Higginbotham J."/>
            <person name="Cardenas M."/>
            <person name="Waligorski J."/>
            <person name="Applebaum E."/>
            <person name="Phelps L."/>
            <person name="Falcone J."/>
            <person name="Kanchi K."/>
            <person name="Thane T."/>
            <person name="Scimone A."/>
            <person name="Thane N."/>
            <person name="Henke J."/>
            <person name="Wang T."/>
            <person name="Ruppert J."/>
            <person name="Shah N."/>
            <person name="Rotter K."/>
            <person name="Hodges J."/>
            <person name="Ingenthron E."/>
            <person name="Cordes M."/>
            <person name="Kohlberg S."/>
            <person name="Sgro J."/>
            <person name="Delgado B."/>
            <person name="Mead K."/>
            <person name="Chinwalla A."/>
            <person name="Leonard S."/>
            <person name="Crouse K."/>
            <person name="Collura K."/>
            <person name="Kudrna D."/>
            <person name="Currie J."/>
            <person name="He R."/>
            <person name="Angelova A."/>
            <person name="Rajasekar S."/>
            <person name="Mueller T."/>
            <person name="Lomeli R."/>
            <person name="Scara G."/>
            <person name="Ko A."/>
            <person name="Delaney K."/>
            <person name="Wissotski M."/>
            <person name="Lopez G."/>
            <person name="Campos D."/>
            <person name="Braidotti M."/>
            <person name="Ashley E."/>
            <person name="Golser W."/>
            <person name="Kim H."/>
            <person name="Lee S."/>
            <person name="Lin J."/>
            <person name="Dujmic Z."/>
            <person name="Kim W."/>
            <person name="Talag J."/>
            <person name="Zuccolo A."/>
            <person name="Fan C."/>
            <person name="Sebastian A."/>
            <person name="Kramer M."/>
            <person name="Spiegel L."/>
            <person name="Nascimento L."/>
            <person name="Zutavern T."/>
            <person name="Miller B."/>
            <person name="Ambroise C."/>
            <person name="Muller S."/>
            <person name="Spooner W."/>
            <person name="Narechania A."/>
            <person name="Ren L."/>
            <person name="Wei S."/>
            <person name="Kumari S."/>
            <person name="Faga B."/>
            <person name="Levy M.J."/>
            <person name="McMahan L."/>
            <person name="Van Buren P."/>
            <person name="Vaughn M.W."/>
            <person name="Ying K."/>
            <person name="Yeh C.-T."/>
            <person name="Emrich S.J."/>
            <person name="Jia Y."/>
            <person name="Kalyanaraman A."/>
            <person name="Hsia A.-P."/>
            <person name="Barbazuk W.B."/>
            <person name="Baucom R.S."/>
            <person name="Brutnell T.P."/>
            <person name="Carpita N.C."/>
            <person name="Chaparro C."/>
            <person name="Chia J.-M."/>
            <person name="Deragon J.-M."/>
            <person name="Estill J.C."/>
            <person name="Fu Y."/>
            <person name="Jeddeloh J.A."/>
            <person name="Han Y."/>
            <person name="Lee H."/>
            <person name="Li P."/>
            <person name="Lisch D.R."/>
            <person name="Liu S."/>
            <person name="Liu Z."/>
            <person name="Nagel D.H."/>
            <person name="McCann M.C."/>
            <person name="SanMiguel P."/>
            <person name="Myers A.M."/>
            <person name="Nettleton D."/>
            <person name="Nguyen J."/>
            <person name="Penning B.W."/>
            <person name="Ponnala L."/>
            <person name="Schneider K.L."/>
            <person name="Schwartz D.C."/>
            <person name="Sharma A."/>
            <person name="Soderlund C."/>
            <person name="Springer N.M."/>
            <person name="Sun Q."/>
            <person name="Wang H."/>
            <person name="Waterman M."/>
            <person name="Westerman R."/>
            <person name="Wolfgruber T.K."/>
            <person name="Yang L."/>
            <person name="Yu Y."/>
            <person name="Zhang L."/>
            <person name="Zhou S."/>
            <person name="Zhu Q."/>
            <person name="Bennetzen J.L."/>
            <person name="Dawe R.K."/>
            <person name="Jiang J."/>
            <person name="Jiang N."/>
            <person name="Presting G.G."/>
            <person name="Wessler S.R."/>
            <person name="Aluru S."/>
            <person name="Martienssen R.A."/>
            <person name="Clifton S.W."/>
            <person name="McCombie W.R."/>
            <person name="Wing R.A."/>
            <person name="Wilson R.K."/>
        </authorList>
    </citation>
    <scope>NUCLEOTIDE SEQUENCE [LARGE SCALE GENOMIC DNA]</scope>
    <source>
        <strain evidence="3">cv. B73</strain>
    </source>
</reference>
<dbReference type="PANTHER" id="PTHR34541:SF1">
    <property type="entry name" value="OS06G0152800 PROTEIN"/>
    <property type="match status" value="1"/>
</dbReference>
<dbReference type="Proteomes" id="UP000007305">
    <property type="component" value="Chromosome 6"/>
</dbReference>
<evidence type="ECO:0000313" key="2">
    <source>
        <dbReference type="EnsemblPlants" id="Zm00001eb271010_P001"/>
    </source>
</evidence>
<accession>A0A804PTM8</accession>
<feature type="region of interest" description="Disordered" evidence="1">
    <location>
        <begin position="120"/>
        <end position="168"/>
    </location>
</feature>
<sequence length="467" mass="49568">MDRVHRTAQTSSVNTEDTSRYTASMQQNSFPLRPSLSSSLPPRAPYPPTANDHPGILPPMSAAADDRARRAAAFRPAPLPPPAQKQQLSGVAAAVLDAGGRLGRAVGDVFRRLRIDDTFYSGGGGGGGGAPNRSWRDAGNNGGRPAAAGAPAAASREEATGGGASSGRFARAQGSMNLSATYDSRTHDVESSVVARGDLWRAEASHSSSSSAGAGGNGANNNLFLVQLGPVLFVRDTTLLFPVHLSKRHLIWYGFERKNGVHSVCPAYWSAHKRWFFMSMLCLNPFAFSFMDMQFPNGQLRYVAGDGFTARAFLPLRGGVLQAHGKFPGEKRLSFSFKNRNGGSVVPMVQWPDKSLSVGVVQALSWRRSGLMLQPATQISICPTIGGRHPGVCVELIHSADDNVGVVCGYSHTASSPASAYASISIGRSKLNGGAARSGLAFRVDAPLLHGFGRPWFSVQMNSGIEF</sequence>